<comment type="caution">
    <text evidence="1">The sequence shown here is derived from an EMBL/GenBank/DDBJ whole genome shotgun (WGS) entry which is preliminary data.</text>
</comment>
<dbReference type="RefSeq" id="WP_152824974.1">
    <property type="nucleotide sequence ID" value="NZ_WHUT02000003.1"/>
</dbReference>
<sequence length="299" mass="32157">MTLAMINAEGCQPVEAGTVALAGQLAALPPGAPVLILLHGYRYSPSRDHSDPHRLILSDRSARRAPSWPRRMGFGRGQDGLCIAFGWEAGGTLWQAYAEAGRAGLALAALIRRIRALHDGPVNILGHSLGARVALAALPGLAPGDVARMVLMAGAEFRHLARAALETPAGRAADVLNVTSRENDIYDFLFERLLAPLAPRARALGAGLDLPRCVTVQIDAADHRAALHGLGFRIAPASQRMCHWSAYLRPGLFPLYRAFLLAPGRLPLPLLRATLPGTQAPRWSRLLARPLPRARILLQ</sequence>
<dbReference type="SUPFAM" id="SSF53474">
    <property type="entry name" value="alpha/beta-Hydrolases"/>
    <property type="match status" value="1"/>
</dbReference>
<reference evidence="1" key="1">
    <citation type="submission" date="2020-05" db="EMBL/GenBank/DDBJ databases">
        <title>Fertoebacter nigrum gen. nov., sp. nov., a new member of the family Rhodobacteraceae.</title>
        <authorList>
            <person name="Szuroczki S."/>
            <person name="Abbaszade G."/>
            <person name="Buni D."/>
            <person name="Schumann P."/>
            <person name="Toth E."/>
        </authorList>
    </citation>
    <scope>NUCLEOTIDE SEQUENCE</scope>
    <source>
        <strain evidence="1">RG-N-1a</strain>
    </source>
</reference>
<name>A0A8X8KNC9_9RHOB</name>
<organism evidence="1 2">
    <name type="scientific">Fertoeibacter niger</name>
    <dbReference type="NCBI Taxonomy" id="2656921"/>
    <lineage>
        <taxon>Bacteria</taxon>
        <taxon>Pseudomonadati</taxon>
        <taxon>Pseudomonadota</taxon>
        <taxon>Alphaproteobacteria</taxon>
        <taxon>Rhodobacterales</taxon>
        <taxon>Paracoccaceae</taxon>
        <taxon>Fertoeibacter</taxon>
    </lineage>
</organism>
<dbReference type="EMBL" id="WHUT02000003">
    <property type="protein sequence ID" value="NUB43905.1"/>
    <property type="molecule type" value="Genomic_DNA"/>
</dbReference>
<protein>
    <submittedName>
        <fullName evidence="1">Uncharacterized protein</fullName>
    </submittedName>
</protein>
<keyword evidence="2" id="KW-1185">Reference proteome</keyword>
<evidence type="ECO:0000313" key="2">
    <source>
        <dbReference type="Proteomes" id="UP000484076"/>
    </source>
</evidence>
<dbReference type="AlphaFoldDB" id="A0A8X8KNC9"/>
<accession>A0A8X8KNC9</accession>
<gene>
    <name evidence="1" type="ORF">GEU84_005900</name>
</gene>
<dbReference type="Proteomes" id="UP000484076">
    <property type="component" value="Unassembled WGS sequence"/>
</dbReference>
<proteinExistence type="predicted"/>
<dbReference type="InterPro" id="IPR029058">
    <property type="entry name" value="AB_hydrolase_fold"/>
</dbReference>
<evidence type="ECO:0000313" key="1">
    <source>
        <dbReference type="EMBL" id="NUB43905.1"/>
    </source>
</evidence>
<dbReference type="Gene3D" id="3.40.50.1820">
    <property type="entry name" value="alpha/beta hydrolase"/>
    <property type="match status" value="1"/>
</dbReference>